<feature type="non-terminal residue" evidence="2">
    <location>
        <position position="192"/>
    </location>
</feature>
<feature type="region of interest" description="Disordered" evidence="1">
    <location>
        <begin position="1"/>
        <end position="192"/>
    </location>
</feature>
<name>A0A6J4JCU2_9ACTN</name>
<evidence type="ECO:0000256" key="1">
    <source>
        <dbReference type="SAM" id="MobiDB-lite"/>
    </source>
</evidence>
<feature type="non-terminal residue" evidence="2">
    <location>
        <position position="1"/>
    </location>
</feature>
<dbReference type="EMBL" id="CADCSZ010000220">
    <property type="protein sequence ID" value="CAA9276895.1"/>
    <property type="molecule type" value="Genomic_DNA"/>
</dbReference>
<evidence type="ECO:0000313" key="2">
    <source>
        <dbReference type="EMBL" id="CAA9276895.1"/>
    </source>
</evidence>
<proteinExistence type="predicted"/>
<dbReference type="AlphaFoldDB" id="A0A6J4JCU2"/>
<accession>A0A6J4JCU2</accession>
<sequence>GGPGNLRRAGDGAHAVAVRGRHADDAEQGRRRGSRAGDLPQGLPRLWRVPGGHQPAGLALPDPDQHLHQHLPGQEATSRRERPRRRRGPLPLPAPGRPRVGPGRPQRRGRGARRIHRRGGEGGARGPSGPVPDGRSAGRRRGFPVQGDRRHPRHPHRNRHVKAAPGKKSATEVVVRVRSPAPPGRRTRGPAV</sequence>
<feature type="compositionally biased region" description="Basic residues" evidence="1">
    <location>
        <begin position="105"/>
        <end position="117"/>
    </location>
</feature>
<organism evidence="2">
    <name type="scientific">uncultured Acidimicrobiales bacterium</name>
    <dbReference type="NCBI Taxonomy" id="310071"/>
    <lineage>
        <taxon>Bacteria</taxon>
        <taxon>Bacillati</taxon>
        <taxon>Actinomycetota</taxon>
        <taxon>Acidimicrobiia</taxon>
        <taxon>Acidimicrobiales</taxon>
        <taxon>environmental samples</taxon>
    </lineage>
</organism>
<feature type="compositionally biased region" description="Basic and acidic residues" evidence="1">
    <location>
        <begin position="21"/>
        <end position="30"/>
    </location>
</feature>
<protein>
    <submittedName>
        <fullName evidence="2">RNA polymerase ECF-type sigma factor</fullName>
    </submittedName>
</protein>
<reference evidence="2" key="1">
    <citation type="submission" date="2020-02" db="EMBL/GenBank/DDBJ databases">
        <authorList>
            <person name="Meier V. D."/>
        </authorList>
    </citation>
    <scope>NUCLEOTIDE SEQUENCE</scope>
    <source>
        <strain evidence="2">AVDCRST_MAG76</strain>
    </source>
</reference>
<feature type="compositionally biased region" description="Basic residues" evidence="1">
    <location>
        <begin position="150"/>
        <end position="162"/>
    </location>
</feature>
<gene>
    <name evidence="2" type="ORF">AVDCRST_MAG76-3735</name>
</gene>